<organism evidence="1 2">
    <name type="scientific">Leptospira koniambonensis</name>
    <dbReference type="NCBI Taxonomy" id="2484950"/>
    <lineage>
        <taxon>Bacteria</taxon>
        <taxon>Pseudomonadati</taxon>
        <taxon>Spirochaetota</taxon>
        <taxon>Spirochaetia</taxon>
        <taxon>Leptospirales</taxon>
        <taxon>Leptospiraceae</taxon>
        <taxon>Leptospira</taxon>
    </lineage>
</organism>
<name>A0A4R9J1U9_9LEPT</name>
<dbReference type="Gene3D" id="3.30.530.20">
    <property type="match status" value="1"/>
</dbReference>
<reference evidence="1" key="1">
    <citation type="journal article" date="2019" name="PLoS Negl. Trop. Dis.">
        <title>Revisiting the worldwide diversity of Leptospira species in the environment.</title>
        <authorList>
            <person name="Vincent A.T."/>
            <person name="Schiettekatte O."/>
            <person name="Bourhy P."/>
            <person name="Veyrier F.J."/>
            <person name="Picardeau M."/>
        </authorList>
    </citation>
    <scope>NUCLEOTIDE SEQUENCE [LARGE SCALE GENOMIC DNA]</scope>
    <source>
        <strain evidence="1">201800265</strain>
    </source>
</reference>
<dbReference type="OrthoDB" id="9810827at2"/>
<proteinExistence type="predicted"/>
<sequence>MWKYEYNTTVKGIDAKSLWEARSDVSNWSKWDSDIEWTKIEGEVSVGKEFVLKPKGGFACKVLITESEKPFVFGDVTSLPGAKMKFIHFFKPSKEGTEIKVELSISGPLGFLWKKILGEEQAKGMEEEIRRFSELVREGISRS</sequence>
<protein>
    <submittedName>
        <fullName evidence="1">Polyketide cyclase</fullName>
    </submittedName>
</protein>
<dbReference type="RefSeq" id="WP_135616913.1">
    <property type="nucleotide sequence ID" value="NZ_JBNURZ010000004.1"/>
</dbReference>
<dbReference type="InterPro" id="IPR023393">
    <property type="entry name" value="START-like_dom_sf"/>
</dbReference>
<dbReference type="SUPFAM" id="SSF55961">
    <property type="entry name" value="Bet v1-like"/>
    <property type="match status" value="1"/>
</dbReference>
<accession>A0A4R9J1U9</accession>
<gene>
    <name evidence="1" type="ORF">EHQ52_18815</name>
</gene>
<dbReference type="EMBL" id="RQFY01000012">
    <property type="protein sequence ID" value="TGL28321.1"/>
    <property type="molecule type" value="Genomic_DNA"/>
</dbReference>
<dbReference type="Proteomes" id="UP000297871">
    <property type="component" value="Unassembled WGS sequence"/>
</dbReference>
<comment type="caution">
    <text evidence="1">The sequence shown here is derived from an EMBL/GenBank/DDBJ whole genome shotgun (WGS) entry which is preliminary data.</text>
</comment>
<dbReference type="AlphaFoldDB" id="A0A4R9J1U9"/>
<keyword evidence="2" id="KW-1185">Reference proteome</keyword>
<evidence type="ECO:0000313" key="2">
    <source>
        <dbReference type="Proteomes" id="UP000297871"/>
    </source>
</evidence>
<evidence type="ECO:0000313" key="1">
    <source>
        <dbReference type="EMBL" id="TGL28321.1"/>
    </source>
</evidence>